<organism evidence="1 3">
    <name type="scientific">Ochrobactrum quorumnocens</name>
    <dbReference type="NCBI Taxonomy" id="271865"/>
    <lineage>
        <taxon>Bacteria</taxon>
        <taxon>Pseudomonadati</taxon>
        <taxon>Pseudomonadota</taxon>
        <taxon>Alphaproteobacteria</taxon>
        <taxon>Hyphomicrobiales</taxon>
        <taxon>Brucellaceae</taxon>
        <taxon>Brucella/Ochrobactrum group</taxon>
        <taxon>Ochrobactrum</taxon>
    </lineage>
</organism>
<evidence type="ECO:0000313" key="1">
    <source>
        <dbReference type="EMBL" id="ASV86823.1"/>
    </source>
</evidence>
<gene>
    <name evidence="2" type="ORF">CES85_1090</name>
    <name evidence="1" type="ORF">CES85_1627</name>
</gene>
<protein>
    <submittedName>
        <fullName evidence="1">Uncharacterized protein</fullName>
    </submittedName>
</protein>
<proteinExistence type="predicted"/>
<dbReference type="EMBL" id="CP022604">
    <property type="protein sequence ID" value="ASV86823.1"/>
    <property type="molecule type" value="Genomic_DNA"/>
</dbReference>
<evidence type="ECO:0000313" key="3">
    <source>
        <dbReference type="Proteomes" id="UP000215256"/>
    </source>
</evidence>
<dbReference type="Proteomes" id="UP000215256">
    <property type="component" value="Chromosome 1"/>
</dbReference>
<accession>A0A248UJ01</accession>
<evidence type="ECO:0000313" key="2">
    <source>
        <dbReference type="EMBL" id="ASV87594.1"/>
    </source>
</evidence>
<dbReference type="EMBL" id="CP022604">
    <property type="protein sequence ID" value="ASV87594.1"/>
    <property type="molecule type" value="Genomic_DNA"/>
</dbReference>
<dbReference type="RefSeq" id="WP_095446603.1">
    <property type="nucleotide sequence ID" value="NZ_CP022604.1"/>
</dbReference>
<dbReference type="AlphaFoldDB" id="A0A248UJ01"/>
<dbReference type="OrthoDB" id="6696050at2"/>
<dbReference type="KEGG" id="och:CES85_1090"/>
<reference evidence="1 3" key="1">
    <citation type="submission" date="2017-07" db="EMBL/GenBank/DDBJ databases">
        <title>Phylogenetic study on the rhizospheric bacterium Ochrobactrum sp. A44.</title>
        <authorList>
            <person name="Krzyzanowska D.M."/>
            <person name="Ossowicki A."/>
            <person name="Rajewska M."/>
            <person name="Maciag T."/>
            <person name="Kaczynski Z."/>
            <person name="Czerwicka M."/>
            <person name="Jafra S."/>
        </authorList>
    </citation>
    <scope>NUCLEOTIDE SEQUENCE [LARGE SCALE GENOMIC DNA]</scope>
    <source>
        <strain evidence="1 3">A44</strain>
    </source>
</reference>
<sequence length="84" mass="9615">MGNWKTTVKVGDLADDQKLELICRKCNRLAYTDRTMLCQEKDRSQLYLDEIEKKAVCKRRGCNGPMRLSMVRLKEMSGFVGGLA</sequence>
<name>A0A248UJ01_9HYPH</name>
<dbReference type="KEGG" id="och:CES85_1627"/>